<dbReference type="EMBL" id="CP038437">
    <property type="protein sequence ID" value="QEM82118.2"/>
    <property type="molecule type" value="Genomic_DNA"/>
</dbReference>
<accession>A0A856QQA9</accession>
<organism evidence="2 3">
    <name type="scientific">Halomonas binhaiensis</name>
    <dbReference type="NCBI Taxonomy" id="2562282"/>
    <lineage>
        <taxon>Bacteria</taxon>
        <taxon>Pseudomonadati</taxon>
        <taxon>Pseudomonadota</taxon>
        <taxon>Gammaproteobacteria</taxon>
        <taxon>Oceanospirillales</taxon>
        <taxon>Halomonadaceae</taxon>
        <taxon>Halomonas</taxon>
    </lineage>
</organism>
<evidence type="ECO:0000313" key="3">
    <source>
        <dbReference type="Proteomes" id="UP000324285"/>
    </source>
</evidence>
<gene>
    <name evidence="2" type="ORF">E4T21_11585</name>
</gene>
<keyword evidence="1" id="KW-0812">Transmembrane</keyword>
<keyword evidence="1" id="KW-0472">Membrane</keyword>
<keyword evidence="1" id="KW-1133">Transmembrane helix</keyword>
<proteinExistence type="predicted"/>
<dbReference type="RefSeq" id="WP_149285128.1">
    <property type="nucleotide sequence ID" value="NZ_CP038437.2"/>
</dbReference>
<dbReference type="AlphaFoldDB" id="A0A856QQA9"/>
<sequence length="336" mass="38614">MTEPSDRADFEAQLDEYRQHNEFSELPGLDVSMWSEDVVFHDDLSEVRYYNPIFIDHRIDNPSRFRFLMVILFFFHNVSLLTLLWGLFTGKDFSFGEVLFLMICPAFAWVLFLAEWFGARTGGVRFNRQAQMVHIGQVGGAISVPWKSVKPFFNHGVHGGDLRLFFPWPNVMIKHDGTKENFRYKDDKKPLTIYGAMDWRDTGIDGSLLRLEFYRRFMEEGFEAVQPNPEKVETSAIRPPSEVQQSQPEHGVLLHWILTPIAKLGSILAGGPLIDSFLRKQAQKFKWPEEIERLCSPGADLSGIDTTPVKPRKDIFYRPCGLDGIELVNARGQRIG</sequence>
<dbReference type="KEGG" id="hbh:E4T21_11585"/>
<feature type="transmembrane region" description="Helical" evidence="1">
    <location>
        <begin position="67"/>
        <end position="87"/>
    </location>
</feature>
<dbReference type="OrthoDB" id="6050524at2"/>
<evidence type="ECO:0000313" key="2">
    <source>
        <dbReference type="EMBL" id="QEM82118.2"/>
    </source>
</evidence>
<reference evidence="2" key="1">
    <citation type="submission" date="2021-02" db="EMBL/GenBank/DDBJ databases">
        <title>Strain Y2R2, a novel species of the genus Halomonas.</title>
        <authorList>
            <person name="Huang H."/>
        </authorList>
    </citation>
    <scope>NUCLEOTIDE SEQUENCE</scope>
    <source>
        <strain evidence="2">Y2R2</strain>
    </source>
</reference>
<dbReference type="Proteomes" id="UP000324285">
    <property type="component" value="Chromosome"/>
</dbReference>
<feature type="transmembrane region" description="Helical" evidence="1">
    <location>
        <begin position="99"/>
        <end position="119"/>
    </location>
</feature>
<protein>
    <submittedName>
        <fullName evidence="2">Uncharacterized protein</fullName>
    </submittedName>
</protein>
<evidence type="ECO:0000256" key="1">
    <source>
        <dbReference type="SAM" id="Phobius"/>
    </source>
</evidence>
<name>A0A856QQA9_9GAMM</name>
<keyword evidence="3" id="KW-1185">Reference proteome</keyword>